<dbReference type="GO" id="GO:0043565">
    <property type="term" value="F:sequence-specific DNA binding"/>
    <property type="evidence" value="ECO:0007669"/>
    <property type="project" value="InterPro"/>
</dbReference>
<reference evidence="5 6" key="1">
    <citation type="submission" date="2012-02" db="EMBL/GenBank/DDBJ databases">
        <title>The Genome Sequence of Bacteroides fragilis CL07T12C05.</title>
        <authorList>
            <consortium name="The Broad Institute Genome Sequencing Platform"/>
            <person name="Earl A."/>
            <person name="Ward D."/>
            <person name="Feldgarden M."/>
            <person name="Gevers D."/>
            <person name="Zitomersky N.L."/>
            <person name="Coyne M.J."/>
            <person name="Comstock L.E."/>
            <person name="Young S.K."/>
            <person name="Zeng Q."/>
            <person name="Gargeya S."/>
            <person name="Fitzgerald M."/>
            <person name="Haas B."/>
            <person name="Abouelleil A."/>
            <person name="Alvarado L."/>
            <person name="Arachchi H.M."/>
            <person name="Berlin A."/>
            <person name="Chapman S.B."/>
            <person name="Gearin G."/>
            <person name="Goldberg J."/>
            <person name="Griggs A."/>
            <person name="Gujja S."/>
            <person name="Hansen M."/>
            <person name="Heiman D."/>
            <person name="Howarth C."/>
            <person name="Larimer J."/>
            <person name="Lui A."/>
            <person name="MacDonald P.J.P."/>
            <person name="McCowen C."/>
            <person name="Montmayeur A."/>
            <person name="Murphy C."/>
            <person name="Neiman D."/>
            <person name="Pearson M."/>
            <person name="Priest M."/>
            <person name="Roberts A."/>
            <person name="Saif S."/>
            <person name="Shea T."/>
            <person name="Sisk P."/>
            <person name="Stolte C."/>
            <person name="Sykes S."/>
            <person name="Wortman J."/>
            <person name="Nusbaum C."/>
            <person name="Birren B."/>
        </authorList>
    </citation>
    <scope>NUCLEOTIDE SEQUENCE [LARGE SCALE GENOMIC DNA]</scope>
    <source>
        <strain evidence="5 6">CL07T12C05</strain>
    </source>
</reference>
<comment type="caution">
    <text evidence="5">The sequence shown here is derived from an EMBL/GenBank/DDBJ whole genome shotgun (WGS) entry which is preliminary data.</text>
</comment>
<dbReference type="EMBL" id="AGXN01000005">
    <property type="protein sequence ID" value="EIY99648.1"/>
    <property type="molecule type" value="Genomic_DNA"/>
</dbReference>
<dbReference type="InterPro" id="IPR018060">
    <property type="entry name" value="HTH_AraC"/>
</dbReference>
<dbReference type="PANTHER" id="PTHR43280">
    <property type="entry name" value="ARAC-FAMILY TRANSCRIPTIONAL REGULATOR"/>
    <property type="match status" value="1"/>
</dbReference>
<evidence type="ECO:0000313" key="5">
    <source>
        <dbReference type="EMBL" id="EIY99648.1"/>
    </source>
</evidence>
<dbReference type="SUPFAM" id="SSF51215">
    <property type="entry name" value="Regulatory protein AraC"/>
    <property type="match status" value="1"/>
</dbReference>
<feature type="domain" description="HTH araC/xylS-type" evidence="4">
    <location>
        <begin position="217"/>
        <end position="315"/>
    </location>
</feature>
<gene>
    <name evidence="5" type="ORF">HMPREF1056_00949</name>
</gene>
<dbReference type="AlphaFoldDB" id="A0A0E2AUG3"/>
<dbReference type="PATRIC" id="fig|997883.3.peg.1008"/>
<keyword evidence="2" id="KW-0238">DNA-binding</keyword>
<evidence type="ECO:0000256" key="2">
    <source>
        <dbReference type="ARBA" id="ARBA00023125"/>
    </source>
</evidence>
<dbReference type="InterPro" id="IPR009057">
    <property type="entry name" value="Homeodomain-like_sf"/>
</dbReference>
<dbReference type="CDD" id="cd06986">
    <property type="entry name" value="cupin_MmsR-like_N"/>
    <property type="match status" value="1"/>
</dbReference>
<dbReference type="GO" id="GO:0003700">
    <property type="term" value="F:DNA-binding transcription factor activity"/>
    <property type="evidence" value="ECO:0007669"/>
    <property type="project" value="InterPro"/>
</dbReference>
<dbReference type="SMART" id="SM00342">
    <property type="entry name" value="HTH_ARAC"/>
    <property type="match status" value="1"/>
</dbReference>
<dbReference type="PROSITE" id="PS00041">
    <property type="entry name" value="HTH_ARAC_FAMILY_1"/>
    <property type="match status" value="1"/>
</dbReference>
<keyword evidence="1" id="KW-0805">Transcription regulation</keyword>
<dbReference type="InterPro" id="IPR003313">
    <property type="entry name" value="AraC-bd"/>
</dbReference>
<sequence length="318" mass="37164">MDYISFLSLYLWREPMNLISMAKQKDGFLGEQALVLPPAIVQRMKTDPATSILYITDIGYYPKAYNHFRERETPIDQYVFIYCTEGRGWFSLDGQKHPVVPNQYFILPAGLPHAYGADEKEPWTIYWIHFGGTLAPLYCTHRTCRLTDIKPGMHSRISYRTELFEEIFRVLKMGYSLENLSYASSVFHHYLGSLRYLREYREAFSEHRPAGEEDPVNAAIHYMKENLGKKLTLAELADYTGYSSSYFSNLFLKRTGYAPLSYFNQIKIQKACQFLDFTDMKVNQVCYRVGIEDAYYFSRLFSQIMGMSPREYKKVKKG</sequence>
<dbReference type="RefSeq" id="WP_005796011.1">
    <property type="nucleotide sequence ID" value="NZ_JH724215.1"/>
</dbReference>
<dbReference type="Pfam" id="PF12833">
    <property type="entry name" value="HTH_18"/>
    <property type="match status" value="1"/>
</dbReference>
<dbReference type="HOGENOM" id="CLU_000445_88_6_10"/>
<organism evidence="5 6">
    <name type="scientific">Bacteroides fragilis CL07T12C05</name>
    <dbReference type="NCBI Taxonomy" id="997883"/>
    <lineage>
        <taxon>Bacteria</taxon>
        <taxon>Pseudomonadati</taxon>
        <taxon>Bacteroidota</taxon>
        <taxon>Bacteroidia</taxon>
        <taxon>Bacteroidales</taxon>
        <taxon>Bacteroidaceae</taxon>
        <taxon>Bacteroides</taxon>
    </lineage>
</organism>
<protein>
    <recommendedName>
        <fullName evidence="4">HTH araC/xylS-type domain-containing protein</fullName>
    </recommendedName>
</protein>
<name>A0A0E2AUG3_BACFG</name>
<proteinExistence type="predicted"/>
<evidence type="ECO:0000313" key="6">
    <source>
        <dbReference type="Proteomes" id="UP000003879"/>
    </source>
</evidence>
<accession>A0A0E2AUG3</accession>
<dbReference type="InterPro" id="IPR037923">
    <property type="entry name" value="HTH-like"/>
</dbReference>
<dbReference type="Gene3D" id="1.10.10.60">
    <property type="entry name" value="Homeodomain-like"/>
    <property type="match status" value="2"/>
</dbReference>
<dbReference type="Proteomes" id="UP000003879">
    <property type="component" value="Unassembled WGS sequence"/>
</dbReference>
<dbReference type="PROSITE" id="PS01124">
    <property type="entry name" value="HTH_ARAC_FAMILY_2"/>
    <property type="match status" value="1"/>
</dbReference>
<dbReference type="PANTHER" id="PTHR43280:SF30">
    <property type="entry name" value="MMSAB OPERON REGULATORY PROTEIN"/>
    <property type="match status" value="1"/>
</dbReference>
<dbReference type="InterPro" id="IPR018062">
    <property type="entry name" value="HTH_AraC-typ_CS"/>
</dbReference>
<evidence type="ECO:0000256" key="3">
    <source>
        <dbReference type="ARBA" id="ARBA00023163"/>
    </source>
</evidence>
<dbReference type="SUPFAM" id="SSF46689">
    <property type="entry name" value="Homeodomain-like"/>
    <property type="match status" value="2"/>
</dbReference>
<evidence type="ECO:0000259" key="4">
    <source>
        <dbReference type="PROSITE" id="PS01124"/>
    </source>
</evidence>
<evidence type="ECO:0000256" key="1">
    <source>
        <dbReference type="ARBA" id="ARBA00023015"/>
    </source>
</evidence>
<keyword evidence="3" id="KW-0804">Transcription</keyword>
<dbReference type="Pfam" id="PF02311">
    <property type="entry name" value="AraC_binding"/>
    <property type="match status" value="1"/>
</dbReference>
<dbReference type="Gene3D" id="2.60.120.280">
    <property type="entry name" value="Regulatory protein AraC"/>
    <property type="match status" value="1"/>
</dbReference>